<evidence type="ECO:0008006" key="6">
    <source>
        <dbReference type="Google" id="ProtNLM"/>
    </source>
</evidence>
<dbReference type="Proteomes" id="UP000050502">
    <property type="component" value="Unassembled WGS sequence"/>
</dbReference>
<evidence type="ECO:0000313" key="5">
    <source>
        <dbReference type="Proteomes" id="UP000050502"/>
    </source>
</evidence>
<reference evidence="2" key="1">
    <citation type="journal article" date="2015" name="Genome Announc.">
        <title>Draft Genome Sequence of a Heterotrophic Facultative Anaerobic Thermophilic Bacterium, Ardenticatena maritima Strain 110ST.</title>
        <authorList>
            <person name="Kawaichi S."/>
            <person name="Yoshida T."/>
            <person name="Sako Y."/>
            <person name="Nakamura R."/>
        </authorList>
    </citation>
    <scope>NUCLEOTIDE SEQUENCE [LARGE SCALE GENOMIC DNA]</scope>
    <source>
        <strain evidence="2">110S</strain>
    </source>
</reference>
<name>A0A0M8K7R9_9CHLR</name>
<dbReference type="Gene3D" id="3.40.50.10170">
    <property type="match status" value="1"/>
</dbReference>
<dbReference type="AlphaFoldDB" id="A0A0M8K7R9"/>
<dbReference type="PANTHER" id="PTHR33434">
    <property type="entry name" value="DEGV DOMAIN-CONTAINING PROTEIN DR_1986-RELATED"/>
    <property type="match status" value="1"/>
</dbReference>
<evidence type="ECO:0000313" key="4">
    <source>
        <dbReference type="Proteomes" id="UP000037784"/>
    </source>
</evidence>
<dbReference type="InterPro" id="IPR043168">
    <property type="entry name" value="DegV_C"/>
</dbReference>
<evidence type="ECO:0000313" key="2">
    <source>
        <dbReference type="EMBL" id="GAP62541.1"/>
    </source>
</evidence>
<comment type="caution">
    <text evidence="2">The sequence shown here is derived from an EMBL/GenBank/DDBJ whole genome shotgun (WGS) entry which is preliminary data.</text>
</comment>
<dbReference type="OrthoDB" id="9780660at2"/>
<dbReference type="SUPFAM" id="SSF82549">
    <property type="entry name" value="DAK1/DegV-like"/>
    <property type="match status" value="1"/>
</dbReference>
<gene>
    <name evidence="2" type="ORF">ARMA_0964</name>
    <name evidence="3" type="ORF">SE16_06945</name>
</gene>
<reference evidence="4" key="3">
    <citation type="submission" date="2015-08" db="EMBL/GenBank/DDBJ databases">
        <title>Draft Genome Sequence of a Heterotrophic Facultative Anaerobic Bacterium Ardenticatena maritima Strain 110S.</title>
        <authorList>
            <person name="Kawaichi S."/>
            <person name="Yoshida T."/>
            <person name="Sako Y."/>
            <person name="Nakamura R."/>
        </authorList>
    </citation>
    <scope>NUCLEOTIDE SEQUENCE [LARGE SCALE GENOMIC DNA]</scope>
    <source>
        <strain evidence="4">110S</strain>
    </source>
</reference>
<dbReference type="Pfam" id="PF02645">
    <property type="entry name" value="DegV"/>
    <property type="match status" value="1"/>
</dbReference>
<dbReference type="NCBIfam" id="TIGR00762">
    <property type="entry name" value="DegV"/>
    <property type="match status" value="1"/>
</dbReference>
<dbReference type="PANTHER" id="PTHR33434:SF2">
    <property type="entry name" value="FATTY ACID-BINDING PROTEIN TM_1468"/>
    <property type="match status" value="1"/>
</dbReference>
<keyword evidence="1" id="KW-0446">Lipid-binding</keyword>
<proteinExistence type="predicted"/>
<dbReference type="Gene3D" id="3.30.1180.10">
    <property type="match status" value="1"/>
</dbReference>
<dbReference type="EMBL" id="LGKN01000004">
    <property type="protein sequence ID" value="KPL88517.1"/>
    <property type="molecule type" value="Genomic_DNA"/>
</dbReference>
<dbReference type="STRING" id="872965.SE16_06945"/>
<keyword evidence="4" id="KW-1185">Reference proteome</keyword>
<dbReference type="Proteomes" id="UP000037784">
    <property type="component" value="Unassembled WGS sequence"/>
</dbReference>
<evidence type="ECO:0000313" key="3">
    <source>
        <dbReference type="EMBL" id="KPL88517.1"/>
    </source>
</evidence>
<dbReference type="GO" id="GO:0008289">
    <property type="term" value="F:lipid binding"/>
    <property type="evidence" value="ECO:0007669"/>
    <property type="project" value="UniProtKB-KW"/>
</dbReference>
<dbReference type="EMBL" id="BBZA01000062">
    <property type="protein sequence ID" value="GAP62541.1"/>
    <property type="molecule type" value="Genomic_DNA"/>
</dbReference>
<evidence type="ECO:0000256" key="1">
    <source>
        <dbReference type="ARBA" id="ARBA00023121"/>
    </source>
</evidence>
<protein>
    <recommendedName>
        <fullName evidence="6">DegV family protein</fullName>
    </recommendedName>
</protein>
<dbReference type="RefSeq" id="WP_054492453.1">
    <property type="nucleotide sequence ID" value="NZ_BBZA01000062.1"/>
</dbReference>
<dbReference type="PATRIC" id="fig|872965.6.peg.1434"/>
<accession>A0A0M8K7R9</accession>
<dbReference type="InterPro" id="IPR050270">
    <property type="entry name" value="DegV_domain_contain"/>
</dbReference>
<organism evidence="2 4">
    <name type="scientific">Ardenticatena maritima</name>
    <dbReference type="NCBI Taxonomy" id="872965"/>
    <lineage>
        <taxon>Bacteria</taxon>
        <taxon>Bacillati</taxon>
        <taxon>Chloroflexota</taxon>
        <taxon>Ardenticatenia</taxon>
        <taxon>Ardenticatenales</taxon>
        <taxon>Ardenticatenaceae</taxon>
        <taxon>Ardenticatena</taxon>
    </lineage>
</organism>
<dbReference type="PROSITE" id="PS51482">
    <property type="entry name" value="DEGV"/>
    <property type="match status" value="1"/>
</dbReference>
<sequence length="287" mass="30750">MIRIVTDSAANLPEPFVNAFDIAVVPLKVIIGDHIYRDGVDLSVAEFYEMLQSKNISPSTSQPSPDDFAEVYKPILDAGDEILSIHLAHTLSGTFNSAVQAAQQFPNAPITLVDTYLVSIGTGLAVLGAAQAVRQGATREEAADVATRMSKQTTLLFTLETLEYLRRGGRIGNASAFFGTLLRIKPVLALQHGVVEPVDRVRTRQRALARMIEMVAEQHQDTPVWMGVAHANAPDEAAQVRAELEARLDVRFCVETVIGPVVGAHAGPGTVGVAVTPAPEGVEAPRV</sequence>
<dbReference type="FunCoup" id="A0A0M8K7R9">
    <property type="interactions" value="51"/>
</dbReference>
<reference evidence="3 5" key="2">
    <citation type="submission" date="2015-07" db="EMBL/GenBank/DDBJ databases">
        <title>Whole genome sequence of Ardenticatena maritima DSM 23922.</title>
        <authorList>
            <person name="Hemp J."/>
            <person name="Ward L.M."/>
            <person name="Pace L.A."/>
            <person name="Fischer W.W."/>
        </authorList>
    </citation>
    <scope>NUCLEOTIDE SEQUENCE [LARGE SCALE GENOMIC DNA]</scope>
    <source>
        <strain evidence="3 5">110S</strain>
    </source>
</reference>
<dbReference type="InterPro" id="IPR003797">
    <property type="entry name" value="DegV"/>
</dbReference>